<evidence type="ECO:0000256" key="1">
    <source>
        <dbReference type="SAM" id="MobiDB-lite"/>
    </source>
</evidence>
<dbReference type="Proteomes" id="UP000007029">
    <property type="component" value="Chromosome"/>
</dbReference>
<protein>
    <submittedName>
        <fullName evidence="2">Uncharacterized protein</fullName>
    </submittedName>
</protein>
<organism evidence="2 3">
    <name type="scientific">Roseobacter denitrificans (strain ATCC 33942 / OCh 114)</name>
    <name type="common">Erythrobacter sp. (strain OCh 114)</name>
    <name type="synonym">Roseobacter denitrificans</name>
    <dbReference type="NCBI Taxonomy" id="375451"/>
    <lineage>
        <taxon>Bacteria</taxon>
        <taxon>Pseudomonadati</taxon>
        <taxon>Pseudomonadota</taxon>
        <taxon>Alphaproteobacteria</taxon>
        <taxon>Rhodobacterales</taxon>
        <taxon>Roseobacteraceae</taxon>
        <taxon>Roseobacter</taxon>
    </lineage>
</organism>
<evidence type="ECO:0000313" key="2">
    <source>
        <dbReference type="EMBL" id="ABG33202.1"/>
    </source>
</evidence>
<gene>
    <name evidence="2" type="ordered locus">RD1_3732</name>
</gene>
<dbReference type="EMBL" id="CP000362">
    <property type="protein sequence ID" value="ABG33202.1"/>
    <property type="molecule type" value="Genomic_DNA"/>
</dbReference>
<name>Q161Z1_ROSDO</name>
<feature type="region of interest" description="Disordered" evidence="1">
    <location>
        <begin position="1"/>
        <end position="25"/>
    </location>
</feature>
<proteinExistence type="predicted"/>
<dbReference type="HOGENOM" id="CLU_3221463_0_0_5"/>
<dbReference type="STRING" id="375451.RD1_3732"/>
<reference evidence="2 3" key="1">
    <citation type="journal article" date="2007" name="J. Bacteriol.">
        <title>The complete genome sequence of Roseobacter denitrificans reveals a mixotrophic rather than photosynthetic metabolism.</title>
        <authorList>
            <person name="Swingley W.D."/>
            <person name="Sadekar S."/>
            <person name="Mastrian S.D."/>
            <person name="Matthies H.J."/>
            <person name="Hao J."/>
            <person name="Ramos H."/>
            <person name="Acharya C.R."/>
            <person name="Conrad A.L."/>
            <person name="Taylor H.L."/>
            <person name="Dejesa L.C."/>
            <person name="Shah M.K."/>
            <person name="O'huallachain M.E."/>
            <person name="Lince M.T."/>
            <person name="Blankenship R.E."/>
            <person name="Beatty J.T."/>
            <person name="Touchman J.W."/>
        </authorList>
    </citation>
    <scope>NUCLEOTIDE SEQUENCE [LARGE SCALE GENOMIC DNA]</scope>
    <source>
        <strain evidence="3">ATCC 33942 / OCh 114</strain>
    </source>
</reference>
<evidence type="ECO:0000313" key="3">
    <source>
        <dbReference type="Proteomes" id="UP000007029"/>
    </source>
</evidence>
<dbReference type="KEGG" id="rde:RD1_3732"/>
<dbReference type="AlphaFoldDB" id="Q161Z1"/>
<accession>Q161Z1</accession>
<keyword evidence="3" id="KW-1185">Reference proteome</keyword>
<sequence length="44" mass="4914">MRIDVTARAAKKRAGHAQNRRIGPQSVQLNAQHLFALTGCKENR</sequence>
<feature type="compositionally biased region" description="Basic residues" evidence="1">
    <location>
        <begin position="9"/>
        <end position="19"/>
    </location>
</feature>